<dbReference type="InterPro" id="IPR001623">
    <property type="entry name" value="DnaJ_domain"/>
</dbReference>
<dbReference type="SMART" id="SM00271">
    <property type="entry name" value="DnaJ"/>
    <property type="match status" value="1"/>
</dbReference>
<proteinExistence type="inferred from homology"/>
<dbReference type="InterPro" id="IPR036386">
    <property type="entry name" value="HscB_C_sf"/>
</dbReference>
<dbReference type="GO" id="GO:0005739">
    <property type="term" value="C:mitochondrion"/>
    <property type="evidence" value="ECO:0007669"/>
    <property type="project" value="TreeGrafter"/>
</dbReference>
<dbReference type="GO" id="GO:0044571">
    <property type="term" value="P:[2Fe-2S] cluster assembly"/>
    <property type="evidence" value="ECO:0007669"/>
    <property type="project" value="InterPro"/>
</dbReference>
<dbReference type="InterPro" id="IPR004640">
    <property type="entry name" value="HscB"/>
</dbReference>
<dbReference type="Gene3D" id="1.10.287.110">
    <property type="entry name" value="DnaJ domain"/>
    <property type="match status" value="1"/>
</dbReference>
<organism evidence="4">
    <name type="scientific">Cuerna arida</name>
    <dbReference type="NCBI Taxonomy" id="1464854"/>
    <lineage>
        <taxon>Eukaryota</taxon>
        <taxon>Metazoa</taxon>
        <taxon>Ecdysozoa</taxon>
        <taxon>Arthropoda</taxon>
        <taxon>Hexapoda</taxon>
        <taxon>Insecta</taxon>
        <taxon>Pterygota</taxon>
        <taxon>Neoptera</taxon>
        <taxon>Paraneoptera</taxon>
        <taxon>Hemiptera</taxon>
        <taxon>Auchenorrhyncha</taxon>
        <taxon>Membracoidea</taxon>
        <taxon>Cicadellidae</taxon>
        <taxon>Cicadellinae</taxon>
        <taxon>Proconiini</taxon>
        <taxon>Cuerna</taxon>
    </lineage>
</organism>
<dbReference type="Pfam" id="PF07743">
    <property type="entry name" value="HSCB_C"/>
    <property type="match status" value="1"/>
</dbReference>
<dbReference type="InterPro" id="IPR009073">
    <property type="entry name" value="HscB_oligo_C"/>
</dbReference>
<dbReference type="SUPFAM" id="SSF47144">
    <property type="entry name" value="HSC20 (HSCB), C-terminal oligomerisation domain"/>
    <property type="match status" value="1"/>
</dbReference>
<dbReference type="GO" id="GO:0051087">
    <property type="term" value="F:protein-folding chaperone binding"/>
    <property type="evidence" value="ECO:0007669"/>
    <property type="project" value="InterPro"/>
</dbReference>
<keyword evidence="2" id="KW-0143">Chaperone</keyword>
<name>A0A1B6G6W6_9HEMI</name>
<accession>A0A1B6G6W6</accession>
<evidence type="ECO:0000259" key="3">
    <source>
        <dbReference type="PROSITE" id="PS50076"/>
    </source>
</evidence>
<dbReference type="Pfam" id="PF00226">
    <property type="entry name" value="DnaJ"/>
    <property type="match status" value="1"/>
</dbReference>
<dbReference type="GO" id="GO:0051259">
    <property type="term" value="P:protein complex oligomerization"/>
    <property type="evidence" value="ECO:0007669"/>
    <property type="project" value="InterPro"/>
</dbReference>
<dbReference type="EMBL" id="GECZ01011696">
    <property type="protein sequence ID" value="JAS58073.1"/>
    <property type="molecule type" value="Transcribed_RNA"/>
</dbReference>
<reference evidence="4" key="1">
    <citation type="submission" date="2015-11" db="EMBL/GenBank/DDBJ databases">
        <title>De novo transcriptome assembly of four potential Pierce s Disease insect vectors from Arizona vineyards.</title>
        <authorList>
            <person name="Tassone E.E."/>
        </authorList>
    </citation>
    <scope>NUCLEOTIDE SEQUENCE</scope>
</reference>
<dbReference type="AlphaFoldDB" id="A0A1B6G6W6"/>
<dbReference type="InterPro" id="IPR036869">
    <property type="entry name" value="J_dom_sf"/>
</dbReference>
<sequence length="288" mass="33150">MNLHREIMTNVCRFLGTSVQINQSLCLHSSCYKNLNVILDRNIHWHIRSSVKVFNFLHLNSFQKPPSSVLCDKIALSIPSVTLYSTVIDPVQVCWNCNASVNSKSIFCESCGVLQPVNRTADFFEIIGVNRSYMTDNASLRQKYRSLQTLLHPDKFSSKPKKEQELSEEFSSVVNKAYSTLSDPLERGLYLLGLHHVSIEEGTTDVDKTFLMEIMERNEEIENETDPQMLKEFYMNNKDQLDDLISKVAEAFDLNNIEAAKKLLTKMKYYHSIETKIKEIKQKLNIPD</sequence>
<dbReference type="Gene3D" id="1.20.1280.20">
    <property type="entry name" value="HscB, C-terminal domain"/>
    <property type="match status" value="1"/>
</dbReference>
<dbReference type="SUPFAM" id="SSF46565">
    <property type="entry name" value="Chaperone J-domain"/>
    <property type="match status" value="1"/>
</dbReference>
<dbReference type="PROSITE" id="PS50076">
    <property type="entry name" value="DNAJ_2"/>
    <property type="match status" value="1"/>
</dbReference>
<gene>
    <name evidence="4" type="ORF">g.22266</name>
</gene>
<comment type="similarity">
    <text evidence="1">Belongs to the HscB family.</text>
</comment>
<evidence type="ECO:0000256" key="1">
    <source>
        <dbReference type="ARBA" id="ARBA00010476"/>
    </source>
</evidence>
<dbReference type="PANTHER" id="PTHR14021:SF15">
    <property type="entry name" value="IRON-SULFUR CLUSTER CO-CHAPERONE PROTEIN HSCB"/>
    <property type="match status" value="1"/>
</dbReference>
<dbReference type="PANTHER" id="PTHR14021">
    <property type="entry name" value="IRON-SULFUR CLUSTER CO-CHAPERONE PROTEIN HSCB"/>
    <property type="match status" value="1"/>
</dbReference>
<dbReference type="GO" id="GO:0001671">
    <property type="term" value="F:ATPase activator activity"/>
    <property type="evidence" value="ECO:0007669"/>
    <property type="project" value="InterPro"/>
</dbReference>
<dbReference type="NCBIfam" id="TIGR00714">
    <property type="entry name" value="hscB"/>
    <property type="match status" value="1"/>
</dbReference>
<dbReference type="HAMAP" id="MF_00682">
    <property type="entry name" value="HscB"/>
    <property type="match status" value="1"/>
</dbReference>
<protein>
    <recommendedName>
        <fullName evidence="3">J domain-containing protein</fullName>
    </recommendedName>
</protein>
<evidence type="ECO:0000313" key="4">
    <source>
        <dbReference type="EMBL" id="JAS58073.1"/>
    </source>
</evidence>
<feature type="domain" description="J" evidence="3">
    <location>
        <begin position="122"/>
        <end position="194"/>
    </location>
</feature>
<evidence type="ECO:0000256" key="2">
    <source>
        <dbReference type="ARBA" id="ARBA00023186"/>
    </source>
</evidence>
<dbReference type="CDD" id="cd06257">
    <property type="entry name" value="DnaJ"/>
    <property type="match status" value="1"/>
</dbReference>